<evidence type="ECO:0000313" key="2">
    <source>
        <dbReference type="Proteomes" id="UP000247810"/>
    </source>
</evidence>
<name>A0A319DHR7_9EURO</name>
<organism evidence="1 2">
    <name type="scientific">Aspergillus ellipticus CBS 707.79</name>
    <dbReference type="NCBI Taxonomy" id="1448320"/>
    <lineage>
        <taxon>Eukaryota</taxon>
        <taxon>Fungi</taxon>
        <taxon>Dikarya</taxon>
        <taxon>Ascomycota</taxon>
        <taxon>Pezizomycotina</taxon>
        <taxon>Eurotiomycetes</taxon>
        <taxon>Eurotiomycetidae</taxon>
        <taxon>Eurotiales</taxon>
        <taxon>Aspergillaceae</taxon>
        <taxon>Aspergillus</taxon>
        <taxon>Aspergillus subgen. Circumdati</taxon>
    </lineage>
</organism>
<feature type="non-terminal residue" evidence="1">
    <location>
        <position position="145"/>
    </location>
</feature>
<dbReference type="OrthoDB" id="10412456at2759"/>
<dbReference type="AlphaFoldDB" id="A0A319DHR7"/>
<keyword evidence="2" id="KW-1185">Reference proteome</keyword>
<dbReference type="EMBL" id="KZ825888">
    <property type="protein sequence ID" value="PYH93627.1"/>
    <property type="molecule type" value="Genomic_DNA"/>
</dbReference>
<accession>A0A319DHR7</accession>
<reference evidence="1 2" key="1">
    <citation type="submission" date="2018-02" db="EMBL/GenBank/DDBJ databases">
        <title>The genomes of Aspergillus section Nigri reveals drivers in fungal speciation.</title>
        <authorList>
            <consortium name="DOE Joint Genome Institute"/>
            <person name="Vesth T.C."/>
            <person name="Nybo J."/>
            <person name="Theobald S."/>
            <person name="Brandl J."/>
            <person name="Frisvad J.C."/>
            <person name="Nielsen K.F."/>
            <person name="Lyhne E.K."/>
            <person name="Kogle M.E."/>
            <person name="Kuo A."/>
            <person name="Riley R."/>
            <person name="Clum A."/>
            <person name="Nolan M."/>
            <person name="Lipzen A."/>
            <person name="Salamov A."/>
            <person name="Henrissat B."/>
            <person name="Wiebenga A."/>
            <person name="De vries R.P."/>
            <person name="Grigoriev I.V."/>
            <person name="Mortensen U.H."/>
            <person name="Andersen M.R."/>
            <person name="Baker S.E."/>
        </authorList>
    </citation>
    <scope>NUCLEOTIDE SEQUENCE [LARGE SCALE GENOMIC DNA]</scope>
    <source>
        <strain evidence="1 2">CBS 707.79</strain>
    </source>
</reference>
<dbReference type="Proteomes" id="UP000247810">
    <property type="component" value="Unassembled WGS sequence"/>
</dbReference>
<evidence type="ECO:0000313" key="1">
    <source>
        <dbReference type="EMBL" id="PYH93627.1"/>
    </source>
</evidence>
<proteinExistence type="predicted"/>
<gene>
    <name evidence="1" type="ORF">BO71DRAFT_354849</name>
</gene>
<dbReference type="VEuPathDB" id="FungiDB:BO71DRAFT_354849"/>
<protein>
    <submittedName>
        <fullName evidence="1">Uncharacterized protein</fullName>
    </submittedName>
</protein>
<sequence>MTQCFYKFLTVCVVLSIRVQSVCVGYLVIMHQGQSPGERGLRLLPFWMDCGTLRMTPAQPLSVWGVGCLCPAELPGFFFSPFCGHWPRSSAATVPEAMRPVCYTHARTRPKPLGSLDAVGSGGPLRPGFTFPASRCMVHAFIRVC</sequence>